<evidence type="ECO:0000313" key="2">
    <source>
        <dbReference type="Proteomes" id="UP000596660"/>
    </source>
</evidence>
<accession>A0A803N4Z2</accession>
<protein>
    <submittedName>
        <fullName evidence="1">Uncharacterized protein</fullName>
    </submittedName>
</protein>
<organism evidence="1 2">
    <name type="scientific">Chenopodium quinoa</name>
    <name type="common">Quinoa</name>
    <dbReference type="NCBI Taxonomy" id="63459"/>
    <lineage>
        <taxon>Eukaryota</taxon>
        <taxon>Viridiplantae</taxon>
        <taxon>Streptophyta</taxon>
        <taxon>Embryophyta</taxon>
        <taxon>Tracheophyta</taxon>
        <taxon>Spermatophyta</taxon>
        <taxon>Magnoliopsida</taxon>
        <taxon>eudicotyledons</taxon>
        <taxon>Gunneridae</taxon>
        <taxon>Pentapetalae</taxon>
        <taxon>Caryophyllales</taxon>
        <taxon>Chenopodiaceae</taxon>
        <taxon>Chenopodioideae</taxon>
        <taxon>Atripliceae</taxon>
        <taxon>Chenopodium</taxon>
    </lineage>
</organism>
<dbReference type="PANTHER" id="PTHR33116">
    <property type="entry name" value="REVERSE TRANSCRIPTASE ZINC-BINDING DOMAIN-CONTAINING PROTEIN-RELATED-RELATED"/>
    <property type="match status" value="1"/>
</dbReference>
<reference evidence="1" key="1">
    <citation type="journal article" date="2017" name="Nature">
        <title>The genome of Chenopodium quinoa.</title>
        <authorList>
            <person name="Jarvis D.E."/>
            <person name="Ho Y.S."/>
            <person name="Lightfoot D.J."/>
            <person name="Schmoeckel S.M."/>
            <person name="Li B."/>
            <person name="Borm T.J.A."/>
            <person name="Ohyanagi H."/>
            <person name="Mineta K."/>
            <person name="Michell C.T."/>
            <person name="Saber N."/>
            <person name="Kharbatia N.M."/>
            <person name="Rupper R.R."/>
            <person name="Sharp A.R."/>
            <person name="Dally N."/>
            <person name="Boughton B.A."/>
            <person name="Woo Y.H."/>
            <person name="Gao G."/>
            <person name="Schijlen E.G.W.M."/>
            <person name="Guo X."/>
            <person name="Momin A.A."/>
            <person name="Negrao S."/>
            <person name="Al-Babili S."/>
            <person name="Gehring C."/>
            <person name="Roessner U."/>
            <person name="Jung C."/>
            <person name="Murphy K."/>
            <person name="Arold S.T."/>
            <person name="Gojobori T."/>
            <person name="van der Linden C.G."/>
            <person name="van Loo E.N."/>
            <person name="Jellen E.N."/>
            <person name="Maughan P.J."/>
            <person name="Tester M."/>
        </authorList>
    </citation>
    <scope>NUCLEOTIDE SEQUENCE [LARGE SCALE GENOMIC DNA]</scope>
    <source>
        <strain evidence="1">cv. PI 614886</strain>
    </source>
</reference>
<dbReference type="Gramene" id="AUR62040626-RA">
    <property type="protein sequence ID" value="AUR62040626-RA:cds"/>
    <property type="gene ID" value="AUR62040626"/>
</dbReference>
<evidence type="ECO:0000313" key="1">
    <source>
        <dbReference type="EnsemblPlants" id="AUR62040626-RA:cds"/>
    </source>
</evidence>
<dbReference type="PANTHER" id="PTHR33116:SF66">
    <property type="entry name" value="REVERSE TRANSCRIPTASE ZINC-BINDING DOMAIN-CONTAINING PROTEIN"/>
    <property type="match status" value="1"/>
</dbReference>
<proteinExistence type="predicted"/>
<keyword evidence="2" id="KW-1185">Reference proteome</keyword>
<name>A0A803N4Z2_CHEQI</name>
<dbReference type="Proteomes" id="UP000596660">
    <property type="component" value="Unplaced"/>
</dbReference>
<dbReference type="EnsemblPlants" id="AUR62040626-RA">
    <property type="protein sequence ID" value="AUR62040626-RA:cds"/>
    <property type="gene ID" value="AUR62040626"/>
</dbReference>
<sequence length="339" mass="37612">MVRVLKTFEKCSGLQASAKRTAIYFGNVANAVKLDILRAFGFVEGDTPFRYLGIPLNVRCLSNKDYDCLVDKMLTKITCWSSRNLSYAARCLLVNTVLLSLHTYWSQCVLLPAGVVKRITQICRAFLWNGSSQVMEMSVHQEVLNMGPVLTEDQGRQICRPFSLEDVKQALWGIEENKAPGLDGYSSKFFKASWHIVGQDLSLTILDFFQNGKLLSQVNTTVLTMVPKVDNASKVSQYRPIACCNVLYKVIARMICSRLKEASAEKTAIYFGNVANAVKLDILRASGFVEGDTPFRCPGEGSPRRPAGAGRVLKPLYWHSGDAQQMPGRGLSLKTRGHG</sequence>
<dbReference type="AlphaFoldDB" id="A0A803N4Z2"/>
<reference evidence="1" key="2">
    <citation type="submission" date="2021-03" db="UniProtKB">
        <authorList>
            <consortium name="EnsemblPlants"/>
        </authorList>
    </citation>
    <scope>IDENTIFICATION</scope>
</reference>